<gene>
    <name evidence="1" type="ORF">CTRU02_203910</name>
</gene>
<sequence>MEWAKFKANKLIKANVCFRTIDNSMSAEIGCMPEAQFWSPIALFDAELAVATGDTRQFKPTSQSLDNYNRGPNGAKWHSTFGFQRVMSFLRRMEKTCSGTSSNRILRAKSI</sequence>
<dbReference type="Proteomes" id="UP000805649">
    <property type="component" value="Unassembled WGS sequence"/>
</dbReference>
<evidence type="ECO:0000313" key="1">
    <source>
        <dbReference type="EMBL" id="KAL0941147.1"/>
    </source>
</evidence>
<protein>
    <submittedName>
        <fullName evidence="1">DNA helicase</fullName>
    </submittedName>
</protein>
<proteinExistence type="predicted"/>
<keyword evidence="2" id="KW-1185">Reference proteome</keyword>
<name>A0ACC3ZAJ0_COLTU</name>
<reference evidence="1 2" key="1">
    <citation type="journal article" date="2020" name="Phytopathology">
        <title>Genome Sequence Resources of Colletotrichum truncatum, C. plurivorum, C. musicola, and C. sojae: Four Species Pathogenic to Soybean (Glycine max).</title>
        <authorList>
            <person name="Rogerio F."/>
            <person name="Boufleur T.R."/>
            <person name="Ciampi-Guillardi M."/>
            <person name="Sukno S.A."/>
            <person name="Thon M.R."/>
            <person name="Massola Junior N.S."/>
            <person name="Baroncelli R."/>
        </authorList>
    </citation>
    <scope>NUCLEOTIDE SEQUENCE [LARGE SCALE GENOMIC DNA]</scope>
    <source>
        <strain evidence="1 2">CMES1059</strain>
    </source>
</reference>
<dbReference type="EMBL" id="VUJX02000002">
    <property type="protein sequence ID" value="KAL0941147.1"/>
    <property type="molecule type" value="Genomic_DNA"/>
</dbReference>
<keyword evidence="1" id="KW-0547">Nucleotide-binding</keyword>
<accession>A0ACC3ZAJ0</accession>
<organism evidence="1 2">
    <name type="scientific">Colletotrichum truncatum</name>
    <name type="common">Anthracnose fungus</name>
    <name type="synonym">Colletotrichum capsici</name>
    <dbReference type="NCBI Taxonomy" id="5467"/>
    <lineage>
        <taxon>Eukaryota</taxon>
        <taxon>Fungi</taxon>
        <taxon>Dikarya</taxon>
        <taxon>Ascomycota</taxon>
        <taxon>Pezizomycotina</taxon>
        <taxon>Sordariomycetes</taxon>
        <taxon>Hypocreomycetidae</taxon>
        <taxon>Glomerellales</taxon>
        <taxon>Glomerellaceae</taxon>
        <taxon>Colletotrichum</taxon>
        <taxon>Colletotrichum truncatum species complex</taxon>
    </lineage>
</organism>
<keyword evidence="1" id="KW-0067">ATP-binding</keyword>
<comment type="caution">
    <text evidence="1">The sequence shown here is derived from an EMBL/GenBank/DDBJ whole genome shotgun (WGS) entry which is preliminary data.</text>
</comment>
<evidence type="ECO:0000313" key="2">
    <source>
        <dbReference type="Proteomes" id="UP000805649"/>
    </source>
</evidence>
<keyword evidence="1" id="KW-0347">Helicase</keyword>
<keyword evidence="1" id="KW-0378">Hydrolase</keyword>